<evidence type="ECO:0000256" key="2">
    <source>
        <dbReference type="SAM" id="Phobius"/>
    </source>
</evidence>
<evidence type="ECO:0000313" key="4">
    <source>
        <dbReference type="Proteomes" id="UP001054945"/>
    </source>
</evidence>
<feature type="transmembrane region" description="Helical" evidence="2">
    <location>
        <begin position="95"/>
        <end position="119"/>
    </location>
</feature>
<keyword evidence="2" id="KW-0472">Membrane</keyword>
<reference evidence="3 4" key="1">
    <citation type="submission" date="2021-06" db="EMBL/GenBank/DDBJ databases">
        <title>Caerostris extrusa draft genome.</title>
        <authorList>
            <person name="Kono N."/>
            <person name="Arakawa K."/>
        </authorList>
    </citation>
    <scope>NUCLEOTIDE SEQUENCE [LARGE SCALE GENOMIC DNA]</scope>
</reference>
<keyword evidence="2" id="KW-0812">Transmembrane</keyword>
<feature type="transmembrane region" description="Helical" evidence="2">
    <location>
        <begin position="63"/>
        <end position="83"/>
    </location>
</feature>
<feature type="region of interest" description="Disordered" evidence="1">
    <location>
        <begin position="1"/>
        <end position="35"/>
    </location>
</feature>
<sequence>MTPEDFKTESTQSEQSEEFDTESRQNELSEDASESAKCEIVADSRKNNTIVLNSWSHWQAFDIVRIWLFVVPCLLLTSVILYFSIRALLGERPAAIAISFYIALFLLLMGMVSCIFYQYNRCIEKNSMEHMSIRNYFRNIRCSLPTPTPTPMSINSSQACPSPEALLQVLEQKEENIRCSLPTPSSINSSQTFPSSEALLQVPEQKEENIRCSLPTPSSINSSQTFPSEALLQVPEQKEENIRCSLPTPSSINSSQTFPSEALLQVPEQKEEIQCSLPTPRSINYSQTFITPEALLQVLKQKGLIVEEVTTKT</sequence>
<dbReference type="Proteomes" id="UP001054945">
    <property type="component" value="Unassembled WGS sequence"/>
</dbReference>
<keyword evidence="4" id="KW-1185">Reference proteome</keyword>
<keyword evidence="2" id="KW-1133">Transmembrane helix</keyword>
<organism evidence="3 4">
    <name type="scientific">Caerostris extrusa</name>
    <name type="common">Bark spider</name>
    <name type="synonym">Caerostris bankana</name>
    <dbReference type="NCBI Taxonomy" id="172846"/>
    <lineage>
        <taxon>Eukaryota</taxon>
        <taxon>Metazoa</taxon>
        <taxon>Ecdysozoa</taxon>
        <taxon>Arthropoda</taxon>
        <taxon>Chelicerata</taxon>
        <taxon>Arachnida</taxon>
        <taxon>Araneae</taxon>
        <taxon>Araneomorphae</taxon>
        <taxon>Entelegynae</taxon>
        <taxon>Araneoidea</taxon>
        <taxon>Araneidae</taxon>
        <taxon>Caerostris</taxon>
    </lineage>
</organism>
<protein>
    <submittedName>
        <fullName evidence="3">Uncharacterized protein</fullName>
    </submittedName>
</protein>
<comment type="caution">
    <text evidence="3">The sequence shown here is derived from an EMBL/GenBank/DDBJ whole genome shotgun (WGS) entry which is preliminary data.</text>
</comment>
<dbReference type="EMBL" id="BPLR01005662">
    <property type="protein sequence ID" value="GIY04060.1"/>
    <property type="molecule type" value="Genomic_DNA"/>
</dbReference>
<evidence type="ECO:0000256" key="1">
    <source>
        <dbReference type="SAM" id="MobiDB-lite"/>
    </source>
</evidence>
<gene>
    <name evidence="3" type="ORF">CEXT_469001</name>
</gene>
<accession>A0AAV4Q4X0</accession>
<dbReference type="AlphaFoldDB" id="A0AAV4Q4X0"/>
<name>A0AAV4Q4X0_CAEEX</name>
<proteinExistence type="predicted"/>
<evidence type="ECO:0000313" key="3">
    <source>
        <dbReference type="EMBL" id="GIY04060.1"/>
    </source>
</evidence>